<dbReference type="AlphaFoldDB" id="A0A504YTM1"/>
<dbReference type="OrthoDB" id="9979246at2759"/>
<reference evidence="6 7" key="1">
    <citation type="submission" date="2019-04" db="EMBL/GenBank/DDBJ databases">
        <title>Annotation for the trematode Fasciola gigantica.</title>
        <authorList>
            <person name="Choi Y.-J."/>
        </authorList>
    </citation>
    <scope>NUCLEOTIDE SEQUENCE [LARGE SCALE GENOMIC DNA]</scope>
    <source>
        <strain evidence="6">Uganda_cow_1</strain>
    </source>
</reference>
<dbReference type="Gene3D" id="3.90.190.10">
    <property type="entry name" value="Protein tyrosine phosphatase superfamily"/>
    <property type="match status" value="1"/>
</dbReference>
<organism evidence="6 7">
    <name type="scientific">Fasciola gigantica</name>
    <name type="common">Giant liver fluke</name>
    <dbReference type="NCBI Taxonomy" id="46835"/>
    <lineage>
        <taxon>Eukaryota</taxon>
        <taxon>Metazoa</taxon>
        <taxon>Spiralia</taxon>
        <taxon>Lophotrochozoa</taxon>
        <taxon>Platyhelminthes</taxon>
        <taxon>Trematoda</taxon>
        <taxon>Digenea</taxon>
        <taxon>Plagiorchiida</taxon>
        <taxon>Echinostomata</taxon>
        <taxon>Echinostomatoidea</taxon>
        <taxon>Fasciolidae</taxon>
        <taxon>Fasciola</taxon>
    </lineage>
</organism>
<protein>
    <submittedName>
        <fullName evidence="6">Dual specificity protein phosphatase 22</fullName>
    </submittedName>
</protein>
<comment type="similarity">
    <text evidence="1">Belongs to the protein-tyrosine phosphatase family. Non-receptor class dual specificity subfamily.</text>
</comment>
<evidence type="ECO:0000256" key="5">
    <source>
        <dbReference type="ARBA" id="ARBA00048336"/>
    </source>
</evidence>
<proteinExistence type="inferred from homology"/>
<name>A0A504YTM1_FASGI</name>
<evidence type="ECO:0000256" key="2">
    <source>
        <dbReference type="ARBA" id="ARBA00022801"/>
    </source>
</evidence>
<evidence type="ECO:0000313" key="7">
    <source>
        <dbReference type="Proteomes" id="UP000316759"/>
    </source>
</evidence>
<evidence type="ECO:0000256" key="1">
    <source>
        <dbReference type="ARBA" id="ARBA00008601"/>
    </source>
</evidence>
<dbReference type="SUPFAM" id="SSF52799">
    <property type="entry name" value="(Phosphotyrosine protein) phosphatases II"/>
    <property type="match status" value="1"/>
</dbReference>
<comment type="caution">
    <text evidence="6">The sequence shown here is derived from an EMBL/GenBank/DDBJ whole genome shotgun (WGS) entry which is preliminary data.</text>
</comment>
<dbReference type="EMBL" id="SUNJ01004070">
    <property type="protein sequence ID" value="TPP64744.1"/>
    <property type="molecule type" value="Genomic_DNA"/>
</dbReference>
<evidence type="ECO:0000313" key="6">
    <source>
        <dbReference type="EMBL" id="TPP64744.1"/>
    </source>
</evidence>
<dbReference type="GO" id="GO:0004725">
    <property type="term" value="F:protein tyrosine phosphatase activity"/>
    <property type="evidence" value="ECO:0007669"/>
    <property type="project" value="TreeGrafter"/>
</dbReference>
<evidence type="ECO:0000256" key="4">
    <source>
        <dbReference type="ARBA" id="ARBA00047761"/>
    </source>
</evidence>
<dbReference type="GO" id="GO:0004722">
    <property type="term" value="F:protein serine/threonine phosphatase activity"/>
    <property type="evidence" value="ECO:0007669"/>
    <property type="project" value="UniProtKB-EC"/>
</dbReference>
<comment type="catalytic activity">
    <reaction evidence="4">
        <text>O-phospho-L-seryl-[protein] + H2O = L-seryl-[protein] + phosphate</text>
        <dbReference type="Rhea" id="RHEA:20629"/>
        <dbReference type="Rhea" id="RHEA-COMP:9863"/>
        <dbReference type="Rhea" id="RHEA-COMP:11604"/>
        <dbReference type="ChEBI" id="CHEBI:15377"/>
        <dbReference type="ChEBI" id="CHEBI:29999"/>
        <dbReference type="ChEBI" id="CHEBI:43474"/>
        <dbReference type="ChEBI" id="CHEBI:83421"/>
        <dbReference type="EC" id="3.1.3.16"/>
    </reaction>
</comment>
<comment type="catalytic activity">
    <reaction evidence="5">
        <text>O-phospho-L-threonyl-[protein] + H2O = L-threonyl-[protein] + phosphate</text>
        <dbReference type="Rhea" id="RHEA:47004"/>
        <dbReference type="Rhea" id="RHEA-COMP:11060"/>
        <dbReference type="Rhea" id="RHEA-COMP:11605"/>
        <dbReference type="ChEBI" id="CHEBI:15377"/>
        <dbReference type="ChEBI" id="CHEBI:30013"/>
        <dbReference type="ChEBI" id="CHEBI:43474"/>
        <dbReference type="ChEBI" id="CHEBI:61977"/>
        <dbReference type="EC" id="3.1.3.16"/>
    </reaction>
</comment>
<dbReference type="GO" id="GO:0007165">
    <property type="term" value="P:signal transduction"/>
    <property type="evidence" value="ECO:0007669"/>
    <property type="project" value="TreeGrafter"/>
</dbReference>
<dbReference type="CDD" id="cd14498">
    <property type="entry name" value="DSP"/>
    <property type="match status" value="1"/>
</dbReference>
<sequence length="101" mass="11344">MGGSMTKVLPGLYVGALDNTKDEEELMANGISHILVVQNENYEIEKVIEFFCVYLLVSAGRHYLQVVVNDQDDHAIGRCLFETNDFIHAARVQSDNVLVCR</sequence>
<keyword evidence="3" id="KW-0904">Protein phosphatase</keyword>
<dbReference type="InterPro" id="IPR029021">
    <property type="entry name" value="Prot-tyrosine_phosphatase-like"/>
</dbReference>
<accession>A0A504YTM1</accession>
<keyword evidence="2" id="KW-0378">Hydrolase</keyword>
<dbReference type="Proteomes" id="UP000316759">
    <property type="component" value="Unassembled WGS sequence"/>
</dbReference>
<evidence type="ECO:0000256" key="3">
    <source>
        <dbReference type="ARBA" id="ARBA00022912"/>
    </source>
</evidence>
<gene>
    <name evidence="6" type="ORF">FGIG_12572</name>
</gene>
<dbReference type="GO" id="GO:0005829">
    <property type="term" value="C:cytosol"/>
    <property type="evidence" value="ECO:0007669"/>
    <property type="project" value="TreeGrafter"/>
</dbReference>
<dbReference type="PANTHER" id="PTHR45948:SF2">
    <property type="entry name" value="DUAL SPECIFICITY PROTEIN PHOSPHATASE"/>
    <property type="match status" value="1"/>
</dbReference>
<keyword evidence="7" id="KW-1185">Reference proteome</keyword>
<dbReference type="PANTHER" id="PTHR45948">
    <property type="entry name" value="DUAL SPECIFICITY PROTEIN PHOSPHATASE DDB_G0269404-RELATED"/>
    <property type="match status" value="1"/>
</dbReference>
<dbReference type="STRING" id="46835.A0A504YTM1"/>